<proteinExistence type="predicted"/>
<gene>
    <name evidence="2" type="ordered locus">RPC_2518</name>
</gene>
<evidence type="ECO:0000256" key="1">
    <source>
        <dbReference type="SAM" id="MobiDB-lite"/>
    </source>
</evidence>
<dbReference type="RefSeq" id="WP_011472966.1">
    <property type="nucleotide sequence ID" value="NC_007925.1"/>
</dbReference>
<organism evidence="2">
    <name type="scientific">Rhodopseudomonas palustris (strain BisB18)</name>
    <dbReference type="NCBI Taxonomy" id="316056"/>
    <lineage>
        <taxon>Bacteria</taxon>
        <taxon>Pseudomonadati</taxon>
        <taxon>Pseudomonadota</taxon>
        <taxon>Alphaproteobacteria</taxon>
        <taxon>Hyphomicrobiales</taxon>
        <taxon>Nitrobacteraceae</taxon>
        <taxon>Rhodopseudomonas</taxon>
    </lineage>
</organism>
<dbReference type="AlphaFoldDB" id="Q214W7"/>
<reference evidence="2" key="1">
    <citation type="submission" date="2006-03" db="EMBL/GenBank/DDBJ databases">
        <title>Complete sequence of Rhodopseudomonas palustris BisB18.</title>
        <authorList>
            <consortium name="US DOE Joint Genome Institute"/>
            <person name="Copeland A."/>
            <person name="Lucas S."/>
            <person name="Lapidus A."/>
            <person name="Barry K."/>
            <person name="Detter J.C."/>
            <person name="Glavina del Rio T."/>
            <person name="Hammon N."/>
            <person name="Israni S."/>
            <person name="Dalin E."/>
            <person name="Tice H."/>
            <person name="Pitluck S."/>
            <person name="Chain P."/>
            <person name="Malfatti S."/>
            <person name="Shin M."/>
            <person name="Vergez L."/>
            <person name="Schmutz J."/>
            <person name="Larimer F."/>
            <person name="Land M."/>
            <person name="Hauser L."/>
            <person name="Pelletier D.A."/>
            <person name="Kyrpides N."/>
            <person name="Anderson I."/>
            <person name="Oda Y."/>
            <person name="Harwood C.S."/>
            <person name="Richardson P."/>
        </authorList>
    </citation>
    <scope>NUCLEOTIDE SEQUENCE [LARGE SCALE GENOMIC DNA]</scope>
    <source>
        <strain evidence="2">BisB18</strain>
    </source>
</reference>
<dbReference type="OrthoDB" id="8141449at2"/>
<feature type="region of interest" description="Disordered" evidence="1">
    <location>
        <begin position="37"/>
        <end position="65"/>
    </location>
</feature>
<dbReference type="EMBL" id="CP000301">
    <property type="protein sequence ID" value="ABD88069.1"/>
    <property type="molecule type" value="Genomic_DNA"/>
</dbReference>
<dbReference type="KEGG" id="rpc:RPC_2518"/>
<evidence type="ECO:0000313" key="2">
    <source>
        <dbReference type="EMBL" id="ABD88069.1"/>
    </source>
</evidence>
<accession>Q214W7</accession>
<name>Q214W7_RHOPB</name>
<protein>
    <submittedName>
        <fullName evidence="2">Uncharacterized protein</fullName>
    </submittedName>
</protein>
<dbReference type="HOGENOM" id="CLU_101687_0_0_5"/>
<dbReference type="eggNOG" id="ENOG503007V">
    <property type="taxonomic scope" value="Bacteria"/>
</dbReference>
<sequence length="172" mass="18307">MAMRSGLAIVTGGLLLSGIGGWLLLAPQHLREPVGLAEAAPAAAEDDGSNPQTPPPAVAPGRAPREAQAMLPAAAAPLKRISLVRQSWKRGGMGSKALASFTVRNRNGFPIKDLEILCAFRSDDGSYATQRRRVLHETVKTRSRKTFTDTLIGHVNLNATYAKCRLLGASRA</sequence>